<proteinExistence type="predicted"/>
<dbReference type="Proteomes" id="UP001143474">
    <property type="component" value="Unassembled WGS sequence"/>
</dbReference>
<evidence type="ECO:0000313" key="2">
    <source>
        <dbReference type="Proteomes" id="UP001143474"/>
    </source>
</evidence>
<reference evidence="1" key="1">
    <citation type="journal article" date="2014" name="Int. J. Syst. Evol. Microbiol.">
        <title>Complete genome sequence of Corynebacterium casei LMG S-19264T (=DSM 44701T), isolated from a smear-ripened cheese.</title>
        <authorList>
            <consortium name="US DOE Joint Genome Institute (JGI-PGF)"/>
            <person name="Walter F."/>
            <person name="Albersmeier A."/>
            <person name="Kalinowski J."/>
            <person name="Ruckert C."/>
        </authorList>
    </citation>
    <scope>NUCLEOTIDE SEQUENCE</scope>
    <source>
        <strain evidence="1">VKM Ac-2007</strain>
    </source>
</reference>
<dbReference type="AlphaFoldDB" id="A0A9W6IB27"/>
<organism evidence="1 2">
    <name type="scientific">Streptosporangium carneum</name>
    <dbReference type="NCBI Taxonomy" id="47481"/>
    <lineage>
        <taxon>Bacteria</taxon>
        <taxon>Bacillati</taxon>
        <taxon>Actinomycetota</taxon>
        <taxon>Actinomycetes</taxon>
        <taxon>Streptosporangiales</taxon>
        <taxon>Streptosporangiaceae</taxon>
        <taxon>Streptosporangium</taxon>
    </lineage>
</organism>
<protein>
    <submittedName>
        <fullName evidence="1">Uncharacterized protein</fullName>
    </submittedName>
</protein>
<comment type="caution">
    <text evidence="1">The sequence shown here is derived from an EMBL/GenBank/DDBJ whole genome shotgun (WGS) entry which is preliminary data.</text>
</comment>
<dbReference type="EMBL" id="BSEV01000051">
    <property type="protein sequence ID" value="GLK15405.1"/>
    <property type="molecule type" value="Genomic_DNA"/>
</dbReference>
<sequence length="86" mass="9604">MVVQIGTVAHAGDREPVLDLVEGDVQRPRERDALQHEGAGVKRHDRMLLAGNHKANGCFMRYPIDRYDTTQSSACSPISYNRPATR</sequence>
<keyword evidence="2" id="KW-1185">Reference proteome</keyword>
<name>A0A9W6IB27_9ACTN</name>
<evidence type="ECO:0000313" key="1">
    <source>
        <dbReference type="EMBL" id="GLK15405.1"/>
    </source>
</evidence>
<reference evidence="1" key="2">
    <citation type="submission" date="2023-01" db="EMBL/GenBank/DDBJ databases">
        <authorList>
            <person name="Sun Q."/>
            <person name="Evtushenko L."/>
        </authorList>
    </citation>
    <scope>NUCLEOTIDE SEQUENCE</scope>
    <source>
        <strain evidence="1">VKM Ac-2007</strain>
    </source>
</reference>
<accession>A0A9W6IB27</accession>
<gene>
    <name evidence="1" type="ORF">GCM10017600_88180</name>
</gene>